<feature type="signal peptide" evidence="2">
    <location>
        <begin position="1"/>
        <end position="18"/>
    </location>
</feature>
<evidence type="ECO:0000256" key="2">
    <source>
        <dbReference type="SAM" id="SignalP"/>
    </source>
</evidence>
<dbReference type="Proteomes" id="UP000199580">
    <property type="component" value="Unassembled WGS sequence"/>
</dbReference>
<keyword evidence="5" id="KW-1185">Reference proteome</keyword>
<dbReference type="STRING" id="1128970.SAMN04487935_0438"/>
<proteinExistence type="predicted"/>
<dbReference type="Pfam" id="PF18962">
    <property type="entry name" value="Por_Secre_tail"/>
    <property type="match status" value="1"/>
</dbReference>
<dbReference type="AlphaFoldDB" id="A0A1G8S8T9"/>
<protein>
    <submittedName>
        <fullName evidence="4">Por secretion system C-terminal sorting domain-containing protein</fullName>
    </submittedName>
</protein>
<reference evidence="4 5" key="1">
    <citation type="submission" date="2016-10" db="EMBL/GenBank/DDBJ databases">
        <authorList>
            <person name="de Groot N.N."/>
        </authorList>
    </citation>
    <scope>NUCLEOTIDE SEQUENCE [LARGE SCALE GENOMIC DNA]</scope>
    <source>
        <strain evidence="4 5">CGMCC 1.10076</strain>
    </source>
</reference>
<name>A0A1G8S8T9_9FLAO</name>
<dbReference type="RefSeq" id="WP_091391633.1">
    <property type="nucleotide sequence ID" value="NZ_BKAI01000001.1"/>
</dbReference>
<sequence>MKRIVQAAFLLLSISSFAQFSLEHTYQENFVKRIKLEISGEKYYLYDTESRSVKLYNADHTFWKAIPLQLPTGSSANGISLISETKFDPDANLEIAYHYDLDESLTGIQAESRVISENGNILLTLPNAYFLEFSEIEGLSDKFIATTVLSLENGNLDFSSQVFTLPGLALENTYLHGQVQRVMLENSGEKYALINMHSGFAEVYNSNHALWKSFDLSFPDSVISGRILFISENKINPDPLLEIGYTRQYRFNSDSTSKIVNENGLELFSIDNGGVFLNSINELSDKLLVVENQILNEFVTKVYALPSFALEHTYTNKNISRVKFETTGEKYYNTNESNGNAEIFNADHTIWKTIPLSPPLNYNVSYISHISEKMINNDNFIELSYNCTYQGSETPDFYYTTRFINENGQQLLNADGCRIAEISKIDGLETKIIGEKFVDFFVPQGAVYGHSDLNSDAFTNNIVAVFPNPATSEVQIHNNAVPIIEAKLYNVNGILVQSEKHKSIKKINVENLTTGNYFLKLTDSAGRYSTHKMLISH</sequence>
<gene>
    <name evidence="4" type="ORF">SAMN04487935_0438</name>
</gene>
<dbReference type="EMBL" id="FNEZ01000001">
    <property type="protein sequence ID" value="SDJ25175.1"/>
    <property type="molecule type" value="Genomic_DNA"/>
</dbReference>
<evidence type="ECO:0000256" key="1">
    <source>
        <dbReference type="ARBA" id="ARBA00022729"/>
    </source>
</evidence>
<dbReference type="NCBIfam" id="TIGR04183">
    <property type="entry name" value="Por_Secre_tail"/>
    <property type="match status" value="1"/>
</dbReference>
<evidence type="ECO:0000259" key="3">
    <source>
        <dbReference type="Pfam" id="PF18962"/>
    </source>
</evidence>
<feature type="domain" description="Secretion system C-terminal sorting" evidence="3">
    <location>
        <begin position="465"/>
        <end position="535"/>
    </location>
</feature>
<evidence type="ECO:0000313" key="5">
    <source>
        <dbReference type="Proteomes" id="UP000199580"/>
    </source>
</evidence>
<feature type="chain" id="PRO_5011574894" evidence="2">
    <location>
        <begin position="19"/>
        <end position="537"/>
    </location>
</feature>
<accession>A0A1G8S8T9</accession>
<dbReference type="OrthoDB" id="1341349at2"/>
<organism evidence="4 5">
    <name type="scientific">Flavobacterium noncentrifugens</name>
    <dbReference type="NCBI Taxonomy" id="1128970"/>
    <lineage>
        <taxon>Bacteria</taxon>
        <taxon>Pseudomonadati</taxon>
        <taxon>Bacteroidota</taxon>
        <taxon>Flavobacteriia</taxon>
        <taxon>Flavobacteriales</taxon>
        <taxon>Flavobacteriaceae</taxon>
        <taxon>Flavobacterium</taxon>
    </lineage>
</organism>
<keyword evidence="1 2" id="KW-0732">Signal</keyword>
<evidence type="ECO:0000313" key="4">
    <source>
        <dbReference type="EMBL" id="SDJ25175.1"/>
    </source>
</evidence>
<dbReference type="InterPro" id="IPR026444">
    <property type="entry name" value="Secre_tail"/>
</dbReference>